<evidence type="ECO:0000313" key="1">
    <source>
        <dbReference type="EMBL" id="KEZ18458.1"/>
    </source>
</evidence>
<dbReference type="RefSeq" id="WP_011387475.1">
    <property type="nucleotide sequence ID" value="NZ_JFDO01000024.1"/>
</dbReference>
<dbReference type="AlphaFoldDB" id="A0A084EKG6"/>
<protein>
    <submittedName>
        <fullName evidence="1">Uncharacterized protein</fullName>
    </submittedName>
</protein>
<dbReference type="EMBL" id="JFDO01000024">
    <property type="protein sequence ID" value="KEZ18458.1"/>
    <property type="molecule type" value="Genomic_DNA"/>
</dbReference>
<evidence type="ECO:0000313" key="2">
    <source>
        <dbReference type="Proteomes" id="UP000028533"/>
    </source>
</evidence>
<gene>
    <name evidence="1" type="ORF">MCAPa_5650</name>
</gene>
<proteinExistence type="predicted"/>
<dbReference type="Proteomes" id="UP000028533">
    <property type="component" value="Unassembled WGS sequence"/>
</dbReference>
<accession>A0A084EKG6</accession>
<sequence>MSYNVKDLSLEEIIKKIKEYSLLKSKGLLTEDKIEEFETLKKRYLEIVLNKKF</sequence>
<comment type="caution">
    <text evidence="1">The sequence shown here is derived from an EMBL/GenBank/DDBJ whole genome shotgun (WGS) entry which is preliminary data.</text>
</comment>
<name>A0A084EKG6_MYCCA</name>
<reference evidence="1 2" key="1">
    <citation type="submission" date="2014-02" db="EMBL/GenBank/DDBJ databases">
        <title>Genome sequence of Mycoplasma capricolum subsp. capricolum strain 14232.</title>
        <authorList>
            <person name="Sirand-Pugnet P."/>
            <person name="Breton M."/>
            <person name="Dordet-Frisoni E."/>
            <person name="Baranowski E."/>
            <person name="Barre A."/>
            <person name="Couture C."/>
            <person name="Dupuy V."/>
            <person name="Gaurivaud P."/>
            <person name="Jacob D."/>
            <person name="Lemaitre C."/>
            <person name="Manso-Silvan L."/>
            <person name="Nikolski M."/>
            <person name="Nouvel L.-X."/>
            <person name="Poumarat F."/>
            <person name="Tardy F."/>
            <person name="Thebault P."/>
            <person name="Theil S."/>
            <person name="Citti C."/>
            <person name="Thiaucourt F."/>
            <person name="Blanchard A."/>
        </authorList>
    </citation>
    <scope>NUCLEOTIDE SEQUENCE [LARGE SCALE GENOMIC DNA]</scope>
    <source>
        <strain evidence="1 2">14232</strain>
    </source>
</reference>
<dbReference type="GeneID" id="60318863"/>
<organism evidence="1 2">
    <name type="scientific">Mycoplasma capricolum subsp. capricolum 14232</name>
    <dbReference type="NCBI Taxonomy" id="1188238"/>
    <lineage>
        <taxon>Bacteria</taxon>
        <taxon>Bacillati</taxon>
        <taxon>Mycoplasmatota</taxon>
        <taxon>Mollicutes</taxon>
        <taxon>Mycoplasmataceae</taxon>
        <taxon>Mycoplasma</taxon>
    </lineage>
</organism>